<feature type="transmembrane region" description="Helical" evidence="6">
    <location>
        <begin position="179"/>
        <end position="197"/>
    </location>
</feature>
<keyword evidence="4 6" id="KW-1133">Transmembrane helix</keyword>
<dbReference type="STRING" id="555088.DealDRAFT_2841"/>
<protein>
    <submittedName>
        <fullName evidence="8">Binding-protein-dependent transport systems inner membrane component</fullName>
    </submittedName>
</protein>
<dbReference type="GO" id="GO:0005886">
    <property type="term" value="C:plasma membrane"/>
    <property type="evidence" value="ECO:0007669"/>
    <property type="project" value="UniProtKB-SubCell"/>
</dbReference>
<feature type="transmembrane region" description="Helical" evidence="6">
    <location>
        <begin position="49"/>
        <end position="72"/>
    </location>
</feature>
<dbReference type="PROSITE" id="PS50928">
    <property type="entry name" value="ABC_TM1"/>
    <property type="match status" value="1"/>
</dbReference>
<keyword evidence="3 6" id="KW-0812">Transmembrane</keyword>
<dbReference type="PANTHER" id="PTHR30177:SF4">
    <property type="entry name" value="OSMOPROTECTANT IMPORT PERMEASE PROTEIN OSMW"/>
    <property type="match status" value="1"/>
</dbReference>
<keyword evidence="5 6" id="KW-0472">Membrane</keyword>
<keyword evidence="9" id="KW-1185">Reference proteome</keyword>
<comment type="subcellular location">
    <subcellularLocation>
        <location evidence="6">Cell membrane</location>
        <topology evidence="6">Multi-pass membrane protein</topology>
    </subcellularLocation>
    <subcellularLocation>
        <location evidence="1">Membrane</location>
        <topology evidence="1">Multi-pass membrane protein</topology>
    </subcellularLocation>
</comment>
<dbReference type="Pfam" id="PF00528">
    <property type="entry name" value="BPD_transp_1"/>
    <property type="match status" value="1"/>
</dbReference>
<reference evidence="8 9" key="1">
    <citation type="submission" date="2009-02" db="EMBL/GenBank/DDBJ databases">
        <title>Sequencing of the draft genome and assembly of Dethiobacter alkaliphilus AHT 1.</title>
        <authorList>
            <consortium name="US DOE Joint Genome Institute (JGI-PGF)"/>
            <person name="Lucas S."/>
            <person name="Copeland A."/>
            <person name="Lapidus A."/>
            <person name="Glavina del Rio T."/>
            <person name="Dalin E."/>
            <person name="Tice H."/>
            <person name="Bruce D."/>
            <person name="Goodwin L."/>
            <person name="Pitluck S."/>
            <person name="Larimer F."/>
            <person name="Land M.L."/>
            <person name="Hauser L."/>
            <person name="Muyzer G."/>
        </authorList>
    </citation>
    <scope>NUCLEOTIDE SEQUENCE [LARGE SCALE GENOMIC DNA]</scope>
    <source>
        <strain evidence="8 9">AHT 1</strain>
    </source>
</reference>
<dbReference type="EMBL" id="ACJM01000020">
    <property type="protein sequence ID" value="EEG76302.1"/>
    <property type="molecule type" value="Genomic_DNA"/>
</dbReference>
<dbReference type="Proteomes" id="UP000006443">
    <property type="component" value="Unassembled WGS sequence"/>
</dbReference>
<dbReference type="InterPro" id="IPR000515">
    <property type="entry name" value="MetI-like"/>
</dbReference>
<comment type="similarity">
    <text evidence="6">Belongs to the binding-protein-dependent transport system permease family.</text>
</comment>
<feature type="transmembrane region" description="Helical" evidence="6">
    <location>
        <begin position="21"/>
        <end position="43"/>
    </location>
</feature>
<evidence type="ECO:0000256" key="4">
    <source>
        <dbReference type="ARBA" id="ARBA00022989"/>
    </source>
</evidence>
<dbReference type="InterPro" id="IPR035906">
    <property type="entry name" value="MetI-like_sf"/>
</dbReference>
<feature type="transmembrane region" description="Helical" evidence="6">
    <location>
        <begin position="123"/>
        <end position="141"/>
    </location>
</feature>
<dbReference type="InterPro" id="IPR051204">
    <property type="entry name" value="ABC_transp_perm/SBD"/>
</dbReference>
<sequence>MELFQFILSRREMIQELAIEHFYLVLLAGAISILIGVILGVAITYNRVAARIVLGVCQVLMVIPSFAMLGFLLPFFGIGFRTGVVALILYCLLPVTQNTYIGILEIPPSVLESAKGMGMSPFAILWKVKIPLALPVIIAGFRTAMIMIVGIAAIAAFIGAGGLGEMIFQGISRSQANRILTGAIFIAIIALMLDVLMSRLEEYLMARVR</sequence>
<feature type="transmembrane region" description="Helical" evidence="6">
    <location>
        <begin position="148"/>
        <end position="167"/>
    </location>
</feature>
<gene>
    <name evidence="8" type="ORF">DealDRAFT_2841</name>
</gene>
<dbReference type="PANTHER" id="PTHR30177">
    <property type="entry name" value="GLYCINE BETAINE/L-PROLINE TRANSPORT SYSTEM PERMEASE PROTEIN PROW"/>
    <property type="match status" value="1"/>
</dbReference>
<dbReference type="FunFam" id="1.10.3720.10:FF:000001">
    <property type="entry name" value="Glycine betaine ABC transporter, permease"/>
    <property type="match status" value="1"/>
</dbReference>
<evidence type="ECO:0000256" key="2">
    <source>
        <dbReference type="ARBA" id="ARBA00022448"/>
    </source>
</evidence>
<dbReference type="GO" id="GO:0031460">
    <property type="term" value="P:glycine betaine transport"/>
    <property type="evidence" value="ECO:0007669"/>
    <property type="project" value="TreeGrafter"/>
</dbReference>
<accession>C0GK32</accession>
<dbReference type="eggNOG" id="COG1174">
    <property type="taxonomic scope" value="Bacteria"/>
</dbReference>
<feature type="domain" description="ABC transmembrane type-1" evidence="7">
    <location>
        <begin position="18"/>
        <end position="197"/>
    </location>
</feature>
<evidence type="ECO:0000313" key="8">
    <source>
        <dbReference type="EMBL" id="EEG76302.1"/>
    </source>
</evidence>
<evidence type="ECO:0000256" key="5">
    <source>
        <dbReference type="ARBA" id="ARBA00023136"/>
    </source>
</evidence>
<keyword evidence="2 6" id="KW-0813">Transport</keyword>
<dbReference type="CDD" id="cd06261">
    <property type="entry name" value="TM_PBP2"/>
    <property type="match status" value="1"/>
</dbReference>
<dbReference type="RefSeq" id="WP_008518627.1">
    <property type="nucleotide sequence ID" value="NZ_ACJM01000020.1"/>
</dbReference>
<evidence type="ECO:0000313" key="9">
    <source>
        <dbReference type="Proteomes" id="UP000006443"/>
    </source>
</evidence>
<dbReference type="AlphaFoldDB" id="C0GK32"/>
<name>C0GK32_DETAL</name>
<comment type="caution">
    <text evidence="8">The sequence shown here is derived from an EMBL/GenBank/DDBJ whole genome shotgun (WGS) entry which is preliminary data.</text>
</comment>
<dbReference type="OrthoDB" id="9801163at2"/>
<dbReference type="Gene3D" id="1.10.3720.10">
    <property type="entry name" value="MetI-like"/>
    <property type="match status" value="1"/>
</dbReference>
<proteinExistence type="inferred from homology"/>
<feature type="transmembrane region" description="Helical" evidence="6">
    <location>
        <begin position="84"/>
        <end position="103"/>
    </location>
</feature>
<evidence type="ECO:0000256" key="3">
    <source>
        <dbReference type="ARBA" id="ARBA00022692"/>
    </source>
</evidence>
<evidence type="ECO:0000256" key="6">
    <source>
        <dbReference type="RuleBase" id="RU363032"/>
    </source>
</evidence>
<dbReference type="GO" id="GO:0055085">
    <property type="term" value="P:transmembrane transport"/>
    <property type="evidence" value="ECO:0007669"/>
    <property type="project" value="InterPro"/>
</dbReference>
<dbReference type="SUPFAM" id="SSF161098">
    <property type="entry name" value="MetI-like"/>
    <property type="match status" value="1"/>
</dbReference>
<evidence type="ECO:0000259" key="7">
    <source>
        <dbReference type="PROSITE" id="PS50928"/>
    </source>
</evidence>
<evidence type="ECO:0000256" key="1">
    <source>
        <dbReference type="ARBA" id="ARBA00004141"/>
    </source>
</evidence>
<organism evidence="8 9">
    <name type="scientific">Dethiobacter alkaliphilus AHT 1</name>
    <dbReference type="NCBI Taxonomy" id="555088"/>
    <lineage>
        <taxon>Bacteria</taxon>
        <taxon>Bacillati</taxon>
        <taxon>Bacillota</taxon>
        <taxon>Dethiobacteria</taxon>
        <taxon>Dethiobacterales</taxon>
        <taxon>Dethiobacteraceae</taxon>
        <taxon>Dethiobacter</taxon>
    </lineage>
</organism>